<proteinExistence type="predicted"/>
<dbReference type="EMBL" id="GBXM01086476">
    <property type="protein sequence ID" value="JAH22101.1"/>
    <property type="molecule type" value="Transcribed_RNA"/>
</dbReference>
<reference evidence="1" key="2">
    <citation type="journal article" date="2015" name="Fish Shellfish Immunol.">
        <title>Early steps in the European eel (Anguilla anguilla)-Vibrio vulnificus interaction in the gills: Role of the RtxA13 toxin.</title>
        <authorList>
            <person name="Callol A."/>
            <person name="Pajuelo D."/>
            <person name="Ebbesson L."/>
            <person name="Teles M."/>
            <person name="MacKenzie S."/>
            <person name="Amaro C."/>
        </authorList>
    </citation>
    <scope>NUCLEOTIDE SEQUENCE</scope>
</reference>
<reference evidence="1" key="1">
    <citation type="submission" date="2014-11" db="EMBL/GenBank/DDBJ databases">
        <authorList>
            <person name="Amaro Gonzalez C."/>
        </authorList>
    </citation>
    <scope>NUCLEOTIDE SEQUENCE</scope>
</reference>
<sequence length="35" mass="3969">MLFHSNLEWCSAFGTWTWLHPGTHQCSNLDAGPSH</sequence>
<dbReference type="AlphaFoldDB" id="A0A0E9QYS8"/>
<accession>A0A0E9QYS8</accession>
<name>A0A0E9QYS8_ANGAN</name>
<evidence type="ECO:0000313" key="1">
    <source>
        <dbReference type="EMBL" id="JAH22101.1"/>
    </source>
</evidence>
<protein>
    <submittedName>
        <fullName evidence="1">Uncharacterized protein</fullName>
    </submittedName>
</protein>
<organism evidence="1">
    <name type="scientific">Anguilla anguilla</name>
    <name type="common">European freshwater eel</name>
    <name type="synonym">Muraena anguilla</name>
    <dbReference type="NCBI Taxonomy" id="7936"/>
    <lineage>
        <taxon>Eukaryota</taxon>
        <taxon>Metazoa</taxon>
        <taxon>Chordata</taxon>
        <taxon>Craniata</taxon>
        <taxon>Vertebrata</taxon>
        <taxon>Euteleostomi</taxon>
        <taxon>Actinopterygii</taxon>
        <taxon>Neopterygii</taxon>
        <taxon>Teleostei</taxon>
        <taxon>Anguilliformes</taxon>
        <taxon>Anguillidae</taxon>
        <taxon>Anguilla</taxon>
    </lineage>
</organism>